<dbReference type="eggNOG" id="KOG3470">
    <property type="taxonomic scope" value="Eukaryota"/>
</dbReference>
<keyword evidence="6" id="KW-0493">Microtubule</keyword>
<dbReference type="GO" id="GO:0015630">
    <property type="term" value="C:microtubule cytoskeleton"/>
    <property type="evidence" value="ECO:0000318"/>
    <property type="project" value="GO_Central"/>
</dbReference>
<dbReference type="GO" id="GO:0006457">
    <property type="term" value="P:protein folding"/>
    <property type="evidence" value="ECO:0000318"/>
    <property type="project" value="GO_Central"/>
</dbReference>
<evidence type="ECO:0007829" key="10">
    <source>
        <dbReference type="PeptideAtlas" id="Q95XR1"/>
    </source>
</evidence>
<dbReference type="InterPro" id="IPR004226">
    <property type="entry name" value="TBCA"/>
</dbReference>
<keyword evidence="8" id="KW-1185">Reference proteome</keyword>
<dbReference type="InterPro" id="IPR036126">
    <property type="entry name" value="TBCA_sf"/>
</dbReference>
<evidence type="ECO:0000313" key="8">
    <source>
        <dbReference type="Proteomes" id="UP000001940"/>
    </source>
</evidence>
<sequence length="111" mass="12294">MSTQADQLKALRIKTGTVQRLVKEVAYYEKQVVKEEQKAAQLAADATNEDEEYVAKKSKDIVKETANMVRDSQSRLQKAVADLRESIASGNYPEEAAEFVNAKTLVDSISA</sequence>
<dbReference type="AlphaFoldDB" id="Q95XR1"/>
<dbReference type="PhylomeDB" id="Q95XR1"/>
<dbReference type="SMR" id="Q95XR1"/>
<dbReference type="Proteomes" id="UP000001940">
    <property type="component" value="Chromosome I"/>
</dbReference>
<evidence type="ECO:0000256" key="2">
    <source>
        <dbReference type="ARBA" id="ARBA00006806"/>
    </source>
</evidence>
<dbReference type="FunCoup" id="Q95XR1">
    <property type="interactions" value="1375"/>
</dbReference>
<comment type="function">
    <text evidence="1">Tubulin-folding protein; involved in the early step of the tubulin folding pathway.</text>
</comment>
<dbReference type="PaxDb" id="6239-Y39G10AR.20"/>
<dbReference type="Gene3D" id="1.20.58.90">
    <property type="match status" value="1"/>
</dbReference>
<dbReference type="GO" id="GO:0048487">
    <property type="term" value="F:beta-tubulin binding"/>
    <property type="evidence" value="ECO:0007669"/>
    <property type="project" value="InterPro"/>
</dbReference>
<keyword evidence="10" id="KW-1267">Proteomics identification</keyword>
<dbReference type="InParanoid" id="Q95XR1"/>
<dbReference type="PANTHER" id="PTHR21500">
    <property type="entry name" value="TUBULIN-SPECIFIC CHAPERONE A"/>
    <property type="match status" value="1"/>
</dbReference>
<evidence type="ECO:0000313" key="7">
    <source>
        <dbReference type="EMBL" id="CCD69918.1"/>
    </source>
</evidence>
<dbReference type="KEGG" id="cel:CELE_Y39G10AR.20"/>
<dbReference type="AGR" id="WB:WBGene00021475"/>
<dbReference type="OMA" id="MMISTYL"/>
<dbReference type="WormBase" id="Y39G10AR.20">
    <property type="protein sequence ID" value="CE28980"/>
    <property type="gene ID" value="WBGene00021475"/>
    <property type="gene designation" value="tbca-1"/>
</dbReference>
<protein>
    <recommendedName>
        <fullName evidence="3 6">Tubulin-specific chaperone A</fullName>
    </recommendedName>
</protein>
<evidence type="ECO:0000256" key="3">
    <source>
        <dbReference type="ARBA" id="ARBA00015002"/>
    </source>
</evidence>
<dbReference type="GO" id="GO:0005874">
    <property type="term" value="C:microtubule"/>
    <property type="evidence" value="ECO:0007669"/>
    <property type="project" value="UniProtKB-KW"/>
</dbReference>
<comment type="subunit">
    <text evidence="5 6">Supercomplex made of cofactors A to E. Cofactors A and D function by capturing and stabilizing tubulin in a quasi-native conformation. Cofactor E binds to the cofactor D-tubulin complex; interaction with cofactor C then causes the release of tubulin polypeptides that are committed to the native state.</text>
</comment>
<evidence type="ECO:0000256" key="6">
    <source>
        <dbReference type="RuleBase" id="RU364030"/>
    </source>
</evidence>
<dbReference type="Pfam" id="PF02970">
    <property type="entry name" value="TBCA"/>
    <property type="match status" value="1"/>
</dbReference>
<proteinExistence type="evidence at protein level"/>
<dbReference type="GeneID" id="171791"/>
<reference evidence="7 8" key="1">
    <citation type="journal article" date="1998" name="Science">
        <title>Genome sequence of the nematode C. elegans: a platform for investigating biology.</title>
        <authorList>
            <consortium name="The C. elegans sequencing consortium"/>
            <person name="Sulson J.E."/>
            <person name="Waterston R."/>
        </authorList>
    </citation>
    <scope>NUCLEOTIDE SEQUENCE [LARGE SCALE GENOMIC DNA]</scope>
    <source>
        <strain evidence="7 8">Bristol N2</strain>
    </source>
</reference>
<organism evidence="7 8">
    <name type="scientific">Caenorhabditis elegans</name>
    <dbReference type="NCBI Taxonomy" id="6239"/>
    <lineage>
        <taxon>Eukaryota</taxon>
        <taxon>Metazoa</taxon>
        <taxon>Ecdysozoa</taxon>
        <taxon>Nematoda</taxon>
        <taxon>Chromadorea</taxon>
        <taxon>Rhabditida</taxon>
        <taxon>Rhabditina</taxon>
        <taxon>Rhabditomorpha</taxon>
        <taxon>Rhabditoidea</taxon>
        <taxon>Rhabditidae</taxon>
        <taxon>Peloderinae</taxon>
        <taxon>Caenorhabditis</taxon>
    </lineage>
</organism>
<comment type="subcellular location">
    <subcellularLocation>
        <location evidence="6">Cytoplasm</location>
        <location evidence="6">Cytoskeleton</location>
    </subcellularLocation>
</comment>
<evidence type="ECO:0000256" key="1">
    <source>
        <dbReference type="ARBA" id="ARBA00003046"/>
    </source>
</evidence>
<dbReference type="FunFam" id="1.20.58.90:FF:000026">
    <property type="match status" value="1"/>
</dbReference>
<dbReference type="CTD" id="171791"/>
<dbReference type="GO" id="GO:0007023">
    <property type="term" value="P:post-chaperonin tubulin folding pathway"/>
    <property type="evidence" value="ECO:0007669"/>
    <property type="project" value="UniProtKB-UniRule"/>
</dbReference>
<evidence type="ECO:0000256" key="4">
    <source>
        <dbReference type="ARBA" id="ARBA00023186"/>
    </source>
</evidence>
<evidence type="ECO:0000313" key="9">
    <source>
        <dbReference type="WormBase" id="Y39G10AR.20"/>
    </source>
</evidence>
<dbReference type="GO" id="GO:0015631">
    <property type="term" value="F:tubulin binding"/>
    <property type="evidence" value="ECO:0000318"/>
    <property type="project" value="GO_Central"/>
</dbReference>
<keyword evidence="6" id="KW-0206">Cytoskeleton</keyword>
<dbReference type="RefSeq" id="NP_490959.1">
    <property type="nucleotide sequence ID" value="NM_058558.7"/>
</dbReference>
<dbReference type="PeptideAtlas" id="Q95XR1"/>
<evidence type="ECO:0000256" key="5">
    <source>
        <dbReference type="ARBA" id="ARBA00026055"/>
    </source>
</evidence>
<comment type="similarity">
    <text evidence="2 6">Belongs to the TBCA family.</text>
</comment>
<dbReference type="STRING" id="6239.Y39G10AR.20.1"/>
<dbReference type="HOGENOM" id="CLU_130569_1_2_1"/>
<dbReference type="EMBL" id="BX284601">
    <property type="protein sequence ID" value="CCD69918.1"/>
    <property type="molecule type" value="Genomic_DNA"/>
</dbReference>
<keyword evidence="6" id="KW-0963">Cytoplasm</keyword>
<dbReference type="PANTHER" id="PTHR21500:SF0">
    <property type="entry name" value="TUBULIN-SPECIFIC CHAPERONE A"/>
    <property type="match status" value="1"/>
</dbReference>
<dbReference type="GO" id="GO:0007021">
    <property type="term" value="P:tubulin complex assembly"/>
    <property type="evidence" value="ECO:0000318"/>
    <property type="project" value="GO_Central"/>
</dbReference>
<name>Q95XR1_CAEEL</name>
<gene>
    <name evidence="7 9" type="primary">tbca-1</name>
    <name evidence="7" type="ORF">CELE_Y39G10AR.20</name>
    <name evidence="9" type="ORF">Y39G10AR.20</name>
</gene>
<dbReference type="SUPFAM" id="SSF46988">
    <property type="entry name" value="Tubulin chaperone cofactor A"/>
    <property type="match status" value="1"/>
</dbReference>
<dbReference type="OrthoDB" id="296187at2759"/>
<dbReference type="UCSC" id="Y39G10AR.20">
    <property type="organism name" value="c. elegans"/>
</dbReference>
<keyword evidence="4 6" id="KW-0143">Chaperone</keyword>
<dbReference type="Bgee" id="WBGene00021475">
    <property type="expression patterns" value="Expressed in germ line (C elegans) and 4 other cell types or tissues"/>
</dbReference>
<accession>Q95XR1</accession>